<dbReference type="PIRSF" id="PIRSF000390">
    <property type="entry name" value="PLP_StrS"/>
    <property type="match status" value="1"/>
</dbReference>
<name>A0A5A9GH75_AZOLI</name>
<dbReference type="Pfam" id="PF01041">
    <property type="entry name" value="DegT_DnrJ_EryC1"/>
    <property type="match status" value="1"/>
</dbReference>
<proteinExistence type="inferred from homology"/>
<gene>
    <name evidence="5" type="primary">rfbH</name>
    <name evidence="5" type="ORF">FZ942_22680</name>
</gene>
<accession>A0A5A9GH75</accession>
<evidence type="ECO:0000256" key="3">
    <source>
        <dbReference type="ARBA" id="ARBA00037999"/>
    </source>
</evidence>
<dbReference type="Proteomes" id="UP000324927">
    <property type="component" value="Unassembled WGS sequence"/>
</dbReference>
<dbReference type="FunFam" id="3.40.640.10:FF:000079">
    <property type="entry name" value="LPS biosynthesis protein"/>
    <property type="match status" value="1"/>
</dbReference>
<dbReference type="Gene3D" id="3.40.640.10">
    <property type="entry name" value="Type I PLP-dependent aspartate aminotransferase-like (Major domain)"/>
    <property type="match status" value="1"/>
</dbReference>
<organism evidence="5 6">
    <name type="scientific">Azospirillum lipoferum</name>
    <dbReference type="NCBI Taxonomy" id="193"/>
    <lineage>
        <taxon>Bacteria</taxon>
        <taxon>Pseudomonadati</taxon>
        <taxon>Pseudomonadota</taxon>
        <taxon>Alphaproteobacteria</taxon>
        <taxon>Rhodospirillales</taxon>
        <taxon>Azospirillaceae</taxon>
        <taxon>Azospirillum</taxon>
    </lineage>
</organism>
<dbReference type="EMBL" id="VTTN01000010">
    <property type="protein sequence ID" value="KAA0593703.1"/>
    <property type="molecule type" value="Genomic_DNA"/>
</dbReference>
<dbReference type="RefSeq" id="WP_149233369.1">
    <property type="nucleotide sequence ID" value="NZ_JALJXJ010000024.1"/>
</dbReference>
<dbReference type="Gene3D" id="3.90.1150.10">
    <property type="entry name" value="Aspartate Aminotransferase, domain 1"/>
    <property type="match status" value="1"/>
</dbReference>
<comment type="cofactor">
    <cofactor evidence="1">
        <name>pyridoxal 5'-phosphate</name>
        <dbReference type="ChEBI" id="CHEBI:597326"/>
    </cofactor>
</comment>
<dbReference type="CDD" id="cd00616">
    <property type="entry name" value="AHBA_syn"/>
    <property type="match status" value="1"/>
</dbReference>
<keyword evidence="6" id="KW-1185">Reference proteome</keyword>
<dbReference type="AlphaFoldDB" id="A0A5A9GH75"/>
<evidence type="ECO:0000256" key="1">
    <source>
        <dbReference type="ARBA" id="ARBA00001933"/>
    </source>
</evidence>
<evidence type="ECO:0000256" key="2">
    <source>
        <dbReference type="ARBA" id="ARBA00022898"/>
    </source>
</evidence>
<dbReference type="SUPFAM" id="SSF53383">
    <property type="entry name" value="PLP-dependent transferases"/>
    <property type="match status" value="1"/>
</dbReference>
<dbReference type="OrthoDB" id="9768668at2"/>
<dbReference type="InterPro" id="IPR015421">
    <property type="entry name" value="PyrdxlP-dep_Trfase_major"/>
</dbReference>
<comment type="caution">
    <text evidence="5">The sequence shown here is derived from an EMBL/GenBank/DDBJ whole genome shotgun (WGS) entry which is preliminary data.</text>
</comment>
<reference evidence="5 6" key="1">
    <citation type="submission" date="2019-08" db="EMBL/GenBank/DDBJ databases">
        <authorList>
            <person name="Grouzdev D."/>
            <person name="Tikhonova E."/>
            <person name="Kravchenko I."/>
        </authorList>
    </citation>
    <scope>NUCLEOTIDE SEQUENCE [LARGE SCALE GENOMIC DNA]</scope>
    <source>
        <strain evidence="5 6">59b</strain>
    </source>
</reference>
<dbReference type="GO" id="GO:0008483">
    <property type="term" value="F:transaminase activity"/>
    <property type="evidence" value="ECO:0007669"/>
    <property type="project" value="TreeGrafter"/>
</dbReference>
<dbReference type="InterPro" id="IPR015422">
    <property type="entry name" value="PyrdxlP-dep_Trfase_small"/>
</dbReference>
<protein>
    <submittedName>
        <fullName evidence="5">Lipopolysaccharide biosynthesis protein RfbH</fullName>
    </submittedName>
</protein>
<evidence type="ECO:0000256" key="4">
    <source>
        <dbReference type="RuleBase" id="RU004508"/>
    </source>
</evidence>
<dbReference type="InterPro" id="IPR015424">
    <property type="entry name" value="PyrdxlP-dep_Trfase"/>
</dbReference>
<dbReference type="InterPro" id="IPR000653">
    <property type="entry name" value="DegT/StrS_aminotransferase"/>
</dbReference>
<dbReference type="GO" id="GO:0000271">
    <property type="term" value="P:polysaccharide biosynthetic process"/>
    <property type="evidence" value="ECO:0007669"/>
    <property type="project" value="TreeGrafter"/>
</dbReference>
<dbReference type="NCBIfam" id="NF011936">
    <property type="entry name" value="PRK15407.1"/>
    <property type="match status" value="1"/>
</dbReference>
<dbReference type="PANTHER" id="PTHR30244">
    <property type="entry name" value="TRANSAMINASE"/>
    <property type="match status" value="1"/>
</dbReference>
<sequence length="435" mass="48080">MDRQDLLDAAGRWWEDQAKPAFVPGESYVPVTGKVVDADDLRHLIDASLDMWLTEGRFADGFRKRLAERFGVKYASLTCSGSASNLVAVSALTSPSLGERRLAPGSEVITVAAGFPTTVAPIVQNGCVPVFVDVDLATANITPDRVEAALTDKTRAIVVAHTLGNPFDAAALADIAERHNLFLVEDCCDAFGATLNGKGVGTFGTLATLSFYPAHHITTGEGGAVFSNRKAYERLVNSFRDWGRDCWCPPGRDNTCGRRFDWSFDGLPPGYDHKYVYSHLGYNVKMTDMQAAIGLSQLDKLDGFVARRRENFRFLRDGMIALGLDRFFVLPEAIPGAEPSWFGFLLTVRDDVSLDRGVLVRRLEERRIGTRLLFGGNLTCQPAFRGVDYRKVGDLTNTDTIMRRSFWLGVWPGLTERHLSYVLDTLKGIVTEELR</sequence>
<keyword evidence="2 4" id="KW-0663">Pyridoxal phosphate</keyword>
<dbReference type="GO" id="GO:0030170">
    <property type="term" value="F:pyridoxal phosphate binding"/>
    <property type="evidence" value="ECO:0007669"/>
    <property type="project" value="TreeGrafter"/>
</dbReference>
<evidence type="ECO:0000313" key="6">
    <source>
        <dbReference type="Proteomes" id="UP000324927"/>
    </source>
</evidence>
<comment type="similarity">
    <text evidence="3 4">Belongs to the DegT/DnrJ/EryC1 family.</text>
</comment>
<evidence type="ECO:0000313" key="5">
    <source>
        <dbReference type="EMBL" id="KAA0593703.1"/>
    </source>
</evidence>
<dbReference type="PANTHER" id="PTHR30244:SF34">
    <property type="entry name" value="DTDP-4-AMINO-4,6-DIDEOXYGALACTOSE TRANSAMINASE"/>
    <property type="match status" value="1"/>
</dbReference>